<keyword evidence="3" id="KW-1185">Reference proteome</keyword>
<proteinExistence type="predicted"/>
<dbReference type="Proteomes" id="UP000243308">
    <property type="component" value="Unassembled WGS sequence"/>
</dbReference>
<evidence type="ECO:0000256" key="1">
    <source>
        <dbReference type="SAM" id="MobiDB-lite"/>
    </source>
</evidence>
<evidence type="ECO:0000313" key="2">
    <source>
        <dbReference type="EMBL" id="KFH61984.1"/>
    </source>
</evidence>
<protein>
    <submittedName>
        <fullName evidence="2">Uncharacterized protein</fullName>
    </submittedName>
</protein>
<name>A0A086TJ57_9FUNG</name>
<evidence type="ECO:0000313" key="3">
    <source>
        <dbReference type="Proteomes" id="UP000243308"/>
    </source>
</evidence>
<feature type="region of interest" description="Disordered" evidence="1">
    <location>
        <begin position="26"/>
        <end position="53"/>
    </location>
</feature>
<dbReference type="AlphaFoldDB" id="A0A086TJ57"/>
<feature type="compositionally biased region" description="Basic and acidic residues" evidence="1">
    <location>
        <begin position="97"/>
        <end position="112"/>
    </location>
</feature>
<reference evidence="2 3" key="1">
    <citation type="submission" date="2011-02" db="EMBL/GenBank/DDBJ databases">
        <title>The Genome Sequence of Mortierella verticillata NRRL 6337.</title>
        <authorList>
            <consortium name="The Broad Institute Genome Sequencing Platform"/>
            <person name="Russ C."/>
            <person name="Cuomo C."/>
            <person name="Burger G."/>
            <person name="Gray M.W."/>
            <person name="Holland P.W.H."/>
            <person name="King N."/>
            <person name="Lang F.B.F."/>
            <person name="Roger A.J."/>
            <person name="Ruiz-Trillo I."/>
            <person name="Young S.K."/>
            <person name="Zeng Q."/>
            <person name="Gargeya S."/>
            <person name="Alvarado L."/>
            <person name="Berlin A."/>
            <person name="Chapman S.B."/>
            <person name="Chen Z."/>
            <person name="Freedman E."/>
            <person name="Gellesch M."/>
            <person name="Goldberg J."/>
            <person name="Griggs A."/>
            <person name="Gujja S."/>
            <person name="Heilman E."/>
            <person name="Heiman D."/>
            <person name="Howarth C."/>
            <person name="Mehta T."/>
            <person name="Neiman D."/>
            <person name="Pearson M."/>
            <person name="Roberts A."/>
            <person name="Saif S."/>
            <person name="Shea T."/>
            <person name="Shenoy N."/>
            <person name="Sisk P."/>
            <person name="Stolte C."/>
            <person name="Sykes S."/>
            <person name="White J."/>
            <person name="Yandava C."/>
            <person name="Haas B."/>
            <person name="Nusbaum C."/>
            <person name="Birren B."/>
        </authorList>
    </citation>
    <scope>NUCLEOTIDE SEQUENCE [LARGE SCALE GENOMIC DNA]</scope>
    <source>
        <strain evidence="2 3">NRRL 6337</strain>
    </source>
</reference>
<dbReference type="EMBL" id="KN042434">
    <property type="protein sequence ID" value="KFH61984.1"/>
    <property type="molecule type" value="Genomic_DNA"/>
</dbReference>
<sequence>MKALQTTVMDQVGVMFRASGDLRQLERPRRGRDMPAVRGRGPTIRAQPGGGGLDWVNQEEVEYHFTRGTSDETVAPLLKILGGFNKMADQDGSAGKTDPESKSDEVPGTRFS</sequence>
<dbReference type="OrthoDB" id="10628434at2759"/>
<feature type="compositionally biased region" description="Basic and acidic residues" evidence="1">
    <location>
        <begin position="26"/>
        <end position="35"/>
    </location>
</feature>
<gene>
    <name evidence="2" type="ORF">MVEG_12138</name>
</gene>
<organism evidence="2 3">
    <name type="scientific">Podila verticillata NRRL 6337</name>
    <dbReference type="NCBI Taxonomy" id="1069443"/>
    <lineage>
        <taxon>Eukaryota</taxon>
        <taxon>Fungi</taxon>
        <taxon>Fungi incertae sedis</taxon>
        <taxon>Mucoromycota</taxon>
        <taxon>Mortierellomycotina</taxon>
        <taxon>Mortierellomycetes</taxon>
        <taxon>Mortierellales</taxon>
        <taxon>Mortierellaceae</taxon>
        <taxon>Podila</taxon>
    </lineage>
</organism>
<feature type="region of interest" description="Disordered" evidence="1">
    <location>
        <begin position="86"/>
        <end position="112"/>
    </location>
</feature>
<accession>A0A086TJ57</accession>